<organism evidence="7 8">
    <name type="scientific">Phytohabitans rumicis</name>
    <dbReference type="NCBI Taxonomy" id="1076125"/>
    <lineage>
        <taxon>Bacteria</taxon>
        <taxon>Bacillati</taxon>
        <taxon>Actinomycetota</taxon>
        <taxon>Actinomycetes</taxon>
        <taxon>Micromonosporales</taxon>
        <taxon>Micromonosporaceae</taxon>
    </lineage>
</organism>
<dbReference type="InterPro" id="IPR051677">
    <property type="entry name" value="AfsR-DnrI-RedD_regulator"/>
</dbReference>
<dbReference type="Pfam" id="PF03704">
    <property type="entry name" value="BTAD"/>
    <property type="match status" value="1"/>
</dbReference>
<sequence>MEMARGSGSGEREREGAATVLFHVLGPLEVHGGDAAACRLGAGKPATLLATLLLQPNAWVAADELTETMWPEHAVPVSVRANLKTYVWQLRRLLPDHDGQPRFERRAGAYRIRVRPGELDAHRFGELTADARRAAAANEPDAAATLLEQALRLWRGRPFAGLDTAAARTVSSRLEQQRDEAREHLAELQVALGRGVDAVATLRAVTAEAPLREGAWVRLVRTLHAAGRRAEAIVAYRQAREVLSTELGVEPGAALTEAYRLVAGGTPSGKVRRELPRDVPLTGRAHELATVMRAATGLMPVVLVDGMAGAGKTAFAVHAAHRLAPAYPDGQFYLDLSGADQQGRPDTAYTLERLLRGIGVPAAAVPSDVDERSALWRSELADRRVLLVLDGVPDGGRLAPLLPAAPACLTLVTTASRGWHLDGAARIALRPLAQVDAAALFRSAAGRRALAEPAAVAAVVRRCGGLPAALRDAAARLQSRPQWTVRRLADELDDDPCRTLTDTVRRSVADVCRRLAGAEQAAWRALGDLPEDFAAAAAAPAMGVTAGAARAAMEALVDRGLLEVVSPERYRSHCLVRHLAKCAAPGTGPSRTHLRDHRRVA</sequence>
<dbReference type="CDD" id="cd15831">
    <property type="entry name" value="BTAD"/>
    <property type="match status" value="1"/>
</dbReference>
<keyword evidence="3" id="KW-0238">DNA-binding</keyword>
<gene>
    <name evidence="7" type="ORF">Prum_089870</name>
</gene>
<evidence type="ECO:0000259" key="6">
    <source>
        <dbReference type="SMART" id="SM01043"/>
    </source>
</evidence>
<comment type="similarity">
    <text evidence="1">Belongs to the AfsR/DnrI/RedD regulatory family.</text>
</comment>
<dbReference type="SUPFAM" id="SSF52540">
    <property type="entry name" value="P-loop containing nucleoside triphosphate hydrolases"/>
    <property type="match status" value="1"/>
</dbReference>
<evidence type="ECO:0000256" key="1">
    <source>
        <dbReference type="ARBA" id="ARBA00005820"/>
    </source>
</evidence>
<evidence type="ECO:0000256" key="3">
    <source>
        <dbReference type="ARBA" id="ARBA00023125"/>
    </source>
</evidence>
<comment type="caution">
    <text evidence="7">The sequence shown here is derived from an EMBL/GenBank/DDBJ whole genome shotgun (WGS) entry which is preliminary data.</text>
</comment>
<evidence type="ECO:0000256" key="4">
    <source>
        <dbReference type="ARBA" id="ARBA00023163"/>
    </source>
</evidence>
<dbReference type="PANTHER" id="PTHR35807">
    <property type="entry name" value="TRANSCRIPTIONAL REGULATOR REDD-RELATED"/>
    <property type="match status" value="1"/>
</dbReference>
<dbReference type="InterPro" id="IPR011990">
    <property type="entry name" value="TPR-like_helical_dom_sf"/>
</dbReference>
<protein>
    <recommendedName>
        <fullName evidence="9">OmpR/PhoB-type domain-containing protein</fullName>
    </recommendedName>
</protein>
<dbReference type="EMBL" id="BLPG01000001">
    <property type="protein sequence ID" value="GFJ95345.1"/>
    <property type="molecule type" value="Genomic_DNA"/>
</dbReference>
<feature type="domain" description="OmpR/PhoB-type" evidence="5">
    <location>
        <begin position="37"/>
        <end position="112"/>
    </location>
</feature>
<dbReference type="SUPFAM" id="SSF46894">
    <property type="entry name" value="C-terminal effector domain of the bipartite response regulators"/>
    <property type="match status" value="1"/>
</dbReference>
<evidence type="ECO:0000313" key="7">
    <source>
        <dbReference type="EMBL" id="GFJ95345.1"/>
    </source>
</evidence>
<evidence type="ECO:0000313" key="8">
    <source>
        <dbReference type="Proteomes" id="UP000482960"/>
    </source>
</evidence>
<evidence type="ECO:0000259" key="5">
    <source>
        <dbReference type="SMART" id="SM00862"/>
    </source>
</evidence>
<dbReference type="GO" id="GO:0000160">
    <property type="term" value="P:phosphorelay signal transduction system"/>
    <property type="evidence" value="ECO:0007669"/>
    <property type="project" value="InterPro"/>
</dbReference>
<dbReference type="AlphaFoldDB" id="A0A6V8LRH8"/>
<dbReference type="SUPFAM" id="SSF48452">
    <property type="entry name" value="TPR-like"/>
    <property type="match status" value="1"/>
</dbReference>
<reference evidence="7 8" key="2">
    <citation type="submission" date="2020-03" db="EMBL/GenBank/DDBJ databases">
        <authorList>
            <person name="Ichikawa N."/>
            <person name="Kimura A."/>
            <person name="Kitahashi Y."/>
            <person name="Uohara A."/>
        </authorList>
    </citation>
    <scope>NUCLEOTIDE SEQUENCE [LARGE SCALE GENOMIC DNA]</scope>
    <source>
        <strain evidence="7 8">NBRC 108638</strain>
    </source>
</reference>
<dbReference type="InterPro" id="IPR016032">
    <property type="entry name" value="Sig_transdc_resp-reg_C-effctor"/>
</dbReference>
<dbReference type="GO" id="GO:0003677">
    <property type="term" value="F:DNA binding"/>
    <property type="evidence" value="ECO:0007669"/>
    <property type="project" value="UniProtKB-KW"/>
</dbReference>
<evidence type="ECO:0000256" key="2">
    <source>
        <dbReference type="ARBA" id="ARBA00023015"/>
    </source>
</evidence>
<feature type="domain" description="Bacterial transcriptional activator" evidence="6">
    <location>
        <begin position="119"/>
        <end position="263"/>
    </location>
</feature>
<keyword evidence="8" id="KW-1185">Reference proteome</keyword>
<dbReference type="GO" id="GO:0006355">
    <property type="term" value="P:regulation of DNA-templated transcription"/>
    <property type="evidence" value="ECO:0007669"/>
    <property type="project" value="InterPro"/>
</dbReference>
<dbReference type="InterPro" id="IPR036388">
    <property type="entry name" value="WH-like_DNA-bd_sf"/>
</dbReference>
<accession>A0A6V8LRH8</accession>
<keyword evidence="4" id="KW-0804">Transcription</keyword>
<dbReference type="SMART" id="SM00862">
    <property type="entry name" value="Trans_reg_C"/>
    <property type="match status" value="1"/>
</dbReference>
<dbReference type="Gene3D" id="1.10.10.10">
    <property type="entry name" value="Winged helix-like DNA-binding domain superfamily/Winged helix DNA-binding domain"/>
    <property type="match status" value="1"/>
</dbReference>
<dbReference type="InterPro" id="IPR027417">
    <property type="entry name" value="P-loop_NTPase"/>
</dbReference>
<keyword evidence="2" id="KW-0805">Transcription regulation</keyword>
<dbReference type="Gene3D" id="1.25.40.10">
    <property type="entry name" value="Tetratricopeptide repeat domain"/>
    <property type="match status" value="1"/>
</dbReference>
<reference evidence="7 8" key="1">
    <citation type="submission" date="2020-03" db="EMBL/GenBank/DDBJ databases">
        <title>Whole genome shotgun sequence of Phytohabitans rumicis NBRC 108638.</title>
        <authorList>
            <person name="Komaki H."/>
            <person name="Tamura T."/>
        </authorList>
    </citation>
    <scope>NUCLEOTIDE SEQUENCE [LARGE SCALE GENOMIC DNA]</scope>
    <source>
        <strain evidence="7 8">NBRC 108638</strain>
    </source>
</reference>
<dbReference type="InterPro" id="IPR005158">
    <property type="entry name" value="BTAD"/>
</dbReference>
<dbReference type="InterPro" id="IPR001867">
    <property type="entry name" value="OmpR/PhoB-type_DNA-bd"/>
</dbReference>
<proteinExistence type="inferred from homology"/>
<dbReference type="PRINTS" id="PR00364">
    <property type="entry name" value="DISEASERSIST"/>
</dbReference>
<dbReference type="Proteomes" id="UP000482960">
    <property type="component" value="Unassembled WGS sequence"/>
</dbReference>
<evidence type="ECO:0008006" key="9">
    <source>
        <dbReference type="Google" id="ProtNLM"/>
    </source>
</evidence>
<name>A0A6V8LRH8_9ACTN</name>
<dbReference type="SMART" id="SM01043">
    <property type="entry name" value="BTAD"/>
    <property type="match status" value="1"/>
</dbReference>
<dbReference type="PANTHER" id="PTHR35807:SF1">
    <property type="entry name" value="TRANSCRIPTIONAL REGULATOR REDD"/>
    <property type="match status" value="1"/>
</dbReference>